<dbReference type="InterPro" id="IPR036772">
    <property type="entry name" value="SRCR-like_dom_sf"/>
</dbReference>
<sequence>MESYKIQEINALKNSSGLEDLNSSRPQHGRMLEDDDVLVDQIKDTLDEDGKRLSLKLEDELNATNTNVLNDVQSLNLNFSSNIENLLVRTDSTLTTITRAFAKQKLMMNTVSADIARKSALLENDVRQAVSEMKEHMENKTLEIEQVQYIATTNLTSFIENASSLIDQKMDVIDEKEVQLNQSATDAIVELITQFETQSDNLGDRVNVSLLNVVNTLETINTSVYHKIETKFSTLKNDINAKVSRSESVLAGRISSNRRYTDSSISSVRSSISSVQSSISSVRSSISSAQSSISSVRSSVNSAQTNINEMKVIMRLPGMYLINVYYPYKKDVFEPSLRLNNISPYGSYGIQGRVEVYHASSWGTVCDDGFSGTQGQYNLNVLVKQFSFIHGEYVTSVWGRELGKYGWMMLNASQIPPIFDTVLVTIGEFIIVPTVRILVSNFGDK</sequence>
<dbReference type="EMBL" id="CP111027">
    <property type="protein sequence ID" value="WAR29557.1"/>
    <property type="molecule type" value="Genomic_DNA"/>
</dbReference>
<dbReference type="Gene3D" id="3.10.250.10">
    <property type="entry name" value="SRCR-like domain"/>
    <property type="match status" value="1"/>
</dbReference>
<comment type="caution">
    <text evidence="2">Lacks conserved residue(s) required for the propagation of feature annotation.</text>
</comment>
<dbReference type="Gene3D" id="1.20.5.340">
    <property type="match status" value="1"/>
</dbReference>
<keyword evidence="1" id="KW-1015">Disulfide bond</keyword>
<dbReference type="Proteomes" id="UP001164746">
    <property type="component" value="Chromosome 16"/>
</dbReference>
<reference evidence="4" key="1">
    <citation type="submission" date="2022-11" db="EMBL/GenBank/DDBJ databases">
        <title>Centuries of genome instability and evolution in soft-shell clam transmissible cancer (bioRxiv).</title>
        <authorList>
            <person name="Hart S.F.M."/>
            <person name="Yonemitsu M.A."/>
            <person name="Giersch R.M."/>
            <person name="Beal B.F."/>
            <person name="Arriagada G."/>
            <person name="Davis B.W."/>
            <person name="Ostrander E.A."/>
            <person name="Goff S.P."/>
            <person name="Metzger M.J."/>
        </authorList>
    </citation>
    <scope>NUCLEOTIDE SEQUENCE</scope>
    <source>
        <strain evidence="4">MELC-2E11</strain>
        <tissue evidence="4">Siphon/mantle</tissue>
    </source>
</reference>
<name>A0ABY7G541_MYAAR</name>
<dbReference type="SUPFAM" id="SSF56487">
    <property type="entry name" value="SRCR-like"/>
    <property type="match status" value="1"/>
</dbReference>
<evidence type="ECO:0000256" key="2">
    <source>
        <dbReference type="PROSITE-ProRule" id="PRU00196"/>
    </source>
</evidence>
<evidence type="ECO:0000256" key="1">
    <source>
        <dbReference type="ARBA" id="ARBA00023157"/>
    </source>
</evidence>
<gene>
    <name evidence="4" type="ORF">MAR_003125</name>
</gene>
<feature type="non-terminal residue" evidence="4">
    <location>
        <position position="1"/>
    </location>
</feature>
<dbReference type="InterPro" id="IPR001190">
    <property type="entry name" value="SRCR"/>
</dbReference>
<keyword evidence="5" id="KW-1185">Reference proteome</keyword>
<evidence type="ECO:0000313" key="4">
    <source>
        <dbReference type="EMBL" id="WAR29557.1"/>
    </source>
</evidence>
<organism evidence="4 5">
    <name type="scientific">Mya arenaria</name>
    <name type="common">Soft-shell clam</name>
    <dbReference type="NCBI Taxonomy" id="6604"/>
    <lineage>
        <taxon>Eukaryota</taxon>
        <taxon>Metazoa</taxon>
        <taxon>Spiralia</taxon>
        <taxon>Lophotrochozoa</taxon>
        <taxon>Mollusca</taxon>
        <taxon>Bivalvia</taxon>
        <taxon>Autobranchia</taxon>
        <taxon>Heteroconchia</taxon>
        <taxon>Euheterodonta</taxon>
        <taxon>Imparidentia</taxon>
        <taxon>Neoheterodontei</taxon>
        <taxon>Myida</taxon>
        <taxon>Myoidea</taxon>
        <taxon>Myidae</taxon>
        <taxon>Mya</taxon>
    </lineage>
</organism>
<feature type="domain" description="SRCR" evidence="3">
    <location>
        <begin position="337"/>
        <end position="388"/>
    </location>
</feature>
<accession>A0ABY7G541</accession>
<protein>
    <recommendedName>
        <fullName evidence="3">SRCR domain-containing protein</fullName>
    </recommendedName>
</protein>
<evidence type="ECO:0000259" key="3">
    <source>
        <dbReference type="PROSITE" id="PS50287"/>
    </source>
</evidence>
<proteinExistence type="predicted"/>
<evidence type="ECO:0000313" key="5">
    <source>
        <dbReference type="Proteomes" id="UP001164746"/>
    </source>
</evidence>
<dbReference type="PROSITE" id="PS50287">
    <property type="entry name" value="SRCR_2"/>
    <property type="match status" value="1"/>
</dbReference>